<dbReference type="AlphaFoldDB" id="A0A2P6M621"/>
<evidence type="ECO:0000256" key="1">
    <source>
        <dbReference type="SAM" id="SignalP"/>
    </source>
</evidence>
<protein>
    <submittedName>
        <fullName evidence="3">Polyisoprenoid-binding protein</fullName>
    </submittedName>
</protein>
<feature type="domain" description="Lipid/polyisoprenoid-binding YceI-like" evidence="2">
    <location>
        <begin position="24"/>
        <end position="188"/>
    </location>
</feature>
<dbReference type="PANTHER" id="PTHR34406:SF1">
    <property type="entry name" value="PROTEIN YCEI"/>
    <property type="match status" value="1"/>
</dbReference>
<dbReference type="Gene3D" id="2.40.128.110">
    <property type="entry name" value="Lipid/polyisoprenoid-binding, YceI-like"/>
    <property type="match status" value="1"/>
</dbReference>
<proteinExistence type="predicted"/>
<gene>
    <name evidence="3" type="ORF">C6N40_12270</name>
</gene>
<dbReference type="OrthoDB" id="9811006at2"/>
<dbReference type="SUPFAM" id="SSF101874">
    <property type="entry name" value="YceI-like"/>
    <property type="match status" value="1"/>
</dbReference>
<sequence>MKFPSLILAGLLAVATAPAVAIEAYNIDPTHTQVEFTYSHFGFSNITGRFDTVESEFIYDVADPTQSSVKVTIPVASISTGVAKLDEHLLGSDFFDAAQFPTATFTSTGVTVAGEGKLAVAGELTIHGVTKPVVMDVTINKVGNHPMTQKPAVGFDASFDIKRSEFGVGGYAPAVSDDVRIEITVEAQKAG</sequence>
<comment type="caution">
    <text evidence="3">The sequence shown here is derived from an EMBL/GenBank/DDBJ whole genome shotgun (WGS) entry which is preliminary data.</text>
</comment>
<dbReference type="EMBL" id="PVLF01000023">
    <property type="protein sequence ID" value="PRH81458.1"/>
    <property type="molecule type" value="Genomic_DNA"/>
</dbReference>
<keyword evidence="1" id="KW-0732">Signal</keyword>
<dbReference type="SMART" id="SM00867">
    <property type="entry name" value="YceI"/>
    <property type="match status" value="1"/>
</dbReference>
<name>A0A2P6M621_9GAMM</name>
<evidence type="ECO:0000313" key="4">
    <source>
        <dbReference type="Proteomes" id="UP000241736"/>
    </source>
</evidence>
<reference evidence="3 4" key="1">
    <citation type="submission" date="2018-03" db="EMBL/GenBank/DDBJ databases">
        <title>Arenimonas caeni sp. nov., isolated from activated sludge.</title>
        <authorList>
            <person name="Liu H."/>
        </authorList>
    </citation>
    <scope>NUCLEOTIDE SEQUENCE [LARGE SCALE GENOMIC DNA]</scope>
    <source>
        <strain evidence="4">z29</strain>
    </source>
</reference>
<dbReference type="Proteomes" id="UP000241736">
    <property type="component" value="Unassembled WGS sequence"/>
</dbReference>
<feature type="chain" id="PRO_5015173494" evidence="1">
    <location>
        <begin position="22"/>
        <end position="191"/>
    </location>
</feature>
<evidence type="ECO:0000313" key="3">
    <source>
        <dbReference type="EMBL" id="PRH81458.1"/>
    </source>
</evidence>
<dbReference type="InterPro" id="IPR036761">
    <property type="entry name" value="TTHA0802/YceI-like_sf"/>
</dbReference>
<keyword evidence="4" id="KW-1185">Reference proteome</keyword>
<evidence type="ECO:0000259" key="2">
    <source>
        <dbReference type="SMART" id="SM00867"/>
    </source>
</evidence>
<dbReference type="Pfam" id="PF04264">
    <property type="entry name" value="YceI"/>
    <property type="match status" value="1"/>
</dbReference>
<feature type="signal peptide" evidence="1">
    <location>
        <begin position="1"/>
        <end position="21"/>
    </location>
</feature>
<organism evidence="3 4">
    <name type="scientific">Arenimonas caeni</name>
    <dbReference type="NCBI Taxonomy" id="2058085"/>
    <lineage>
        <taxon>Bacteria</taxon>
        <taxon>Pseudomonadati</taxon>
        <taxon>Pseudomonadota</taxon>
        <taxon>Gammaproteobacteria</taxon>
        <taxon>Lysobacterales</taxon>
        <taxon>Lysobacteraceae</taxon>
        <taxon>Arenimonas</taxon>
    </lineage>
</organism>
<accession>A0A2P6M621</accession>
<dbReference type="RefSeq" id="WP_106991323.1">
    <property type="nucleotide sequence ID" value="NZ_KZ679099.1"/>
</dbReference>
<dbReference type="InterPro" id="IPR007372">
    <property type="entry name" value="Lipid/polyisoprenoid-bd_YceI"/>
</dbReference>
<dbReference type="PANTHER" id="PTHR34406">
    <property type="entry name" value="PROTEIN YCEI"/>
    <property type="match status" value="1"/>
</dbReference>